<evidence type="ECO:0000259" key="4">
    <source>
        <dbReference type="Pfam" id="PF11715"/>
    </source>
</evidence>
<dbReference type="InterPro" id="IPR021717">
    <property type="entry name" value="Nucleoporin_Nup160"/>
</dbReference>
<feature type="domain" description="Nucleoporin Nup120/160 beta-propeller" evidence="4">
    <location>
        <begin position="60"/>
        <end position="537"/>
    </location>
</feature>
<evidence type="ECO:0000259" key="7">
    <source>
        <dbReference type="Pfam" id="PF23354"/>
    </source>
</evidence>
<name>A0AAV6V320_9ARAC</name>
<sequence length="1390" mass="158322">MNAIIFREITPHSESVDRWNDVTINAGASQSTLQDIKLPECAGSFSYSNSGDPSSLCSNRFIYWRTNHDVIELVEISLDITLKNSHLRLRFQNTPILRGVSIHEYRDKVVLLVPTVSAIHKLVFPHPKIFERDVVRSASQELVVPSVFFDASFETLRNRSCYFVLNNVSLGIPVPHTACSWLNVDGNATFVLANSAGSVLMVVMSEKNGVEITSTELMKSGALFRLFTSIRSTKVEIALNIVCHKKGSDVLVLALFSDLQLRVWSSKKQECILVDSVLNHSSEKRLTGGNLNFTSDQCHLRISELDDNGEFYLGVYIPMPQQKIFYIFNPNLSSDQCKLQLSSTLFQDSYDLVDFSISKNRVWSLWPSCDNQPIVLTAFLDGSFESKQQPSWIPVNLEPQFSRTIDCGRSPQDAYLKEIFKVGRFLPSTITKAISIYSTAKNMSISSNVPLKIENLKNRVIEAVETEILMKTGNTDNLDEGYMDISAECWDRFFSYCIQYHEVGMKPLGIACDPNTGCVIVIKKNFYSLVCPCDPLEVVTTPELRASSFLMGVLDNNEMKMYRGLKAVLTCIDIVRKSIDNKVLMRFEDKLFNQSSPTNYASKLCESLDLMSESDFYKSLQSNMPSNSEVVACLEYLTEKFDLSNEEKEFDDSLRRYSNFGNSSSGVGALCAGLSHFAKQRFEFCRDLLLFEMVLSHSDCVEYEQLYNFITHSTIIPKTDRLLRSYYIILWCTQCECKSVSPSIQDAAFKQFCLLELPEFTNEDLTRMKGRQTISHLFFQESGGAKARKIMENNHLSMPTLGDWESLFPNLIIGAATLLWPLADNVVLPEFLFSRCQHVPLQEYDRLLQEWCTENKQFLNFLVACSHLILADSWKATKIFLDVSKEIKIESLLCEKIMKGRYGQGSSVTGAFYMRVIQLFEQFSVSGCIVKLATAALNELEEGDTHIPIFYSVLFKHHLNLGQSEEAFATLIKNPDSSRRKDCLRQLVVKLCESKQFQKIIELSYLAYEEEVISILESRARCSDLCHTTSFYRILYSLHLHHEKFRKAASVMYELAMRFGREVLSLKGLKKQASCYLAVINCLYLAEPQYAWLVKPATSTENDSKNNPKRNADGDEIFHSSRPVKVEVLGLEDIKKEYILVQSRLLHAQKFCNMPNFAISHLTAEETIGLLLQDGLYDAAIHLSKSFSLSLVPIFESLTYKCLSSSLLSDIRTSDDLDSDRYLKHSVGAYDTMRQNHSQVWHLLRKYLEEHEVPNQSDLHRCVTDKLLVHGAALPAWLRLSYQKRNFTELVSLYITHGMLKEALTLVHKYIKAVLGVRKEDFNLKFTLSINSPAVWLPHTYIDILLDAASELQDNDEIRELYQEFSDTLIEYKKQAESVTVSKLKLAFKD</sequence>
<dbReference type="InterPro" id="IPR056535">
    <property type="entry name" value="TPR_NUP160_M"/>
</dbReference>
<dbReference type="InterPro" id="IPR056536">
    <property type="entry name" value="TPR_NUP160_C"/>
</dbReference>
<dbReference type="Pfam" id="PF23354">
    <property type="entry name" value="TPR_NUP160_120_M"/>
    <property type="match status" value="1"/>
</dbReference>
<keyword evidence="2" id="KW-0813">Transport</keyword>
<keyword evidence="3" id="KW-0539">Nucleus</keyword>
<comment type="subcellular location">
    <subcellularLocation>
        <location evidence="1">Nucleus</location>
    </subcellularLocation>
</comment>
<feature type="domain" description="NUP160 C-terminal TPR" evidence="6">
    <location>
        <begin position="1131"/>
        <end position="1384"/>
    </location>
</feature>
<evidence type="ECO:0000259" key="6">
    <source>
        <dbReference type="Pfam" id="PF23347"/>
    </source>
</evidence>
<dbReference type="Pfam" id="PF23345">
    <property type="entry name" value="NUP160_helical"/>
    <property type="match status" value="1"/>
</dbReference>
<proteinExistence type="predicted"/>
<evidence type="ECO:0000313" key="9">
    <source>
        <dbReference type="Proteomes" id="UP000827092"/>
    </source>
</evidence>
<evidence type="ECO:0000256" key="3">
    <source>
        <dbReference type="ARBA" id="ARBA00023242"/>
    </source>
</evidence>
<evidence type="ECO:0000256" key="1">
    <source>
        <dbReference type="ARBA" id="ARBA00004123"/>
    </source>
</evidence>
<evidence type="ECO:0008006" key="10">
    <source>
        <dbReference type="Google" id="ProtNLM"/>
    </source>
</evidence>
<dbReference type="Proteomes" id="UP000827092">
    <property type="component" value="Unassembled WGS sequence"/>
</dbReference>
<evidence type="ECO:0000313" key="8">
    <source>
        <dbReference type="EMBL" id="KAG8190036.1"/>
    </source>
</evidence>
<feature type="domain" description="NUP160 helical" evidence="5">
    <location>
        <begin position="561"/>
        <end position="778"/>
    </location>
</feature>
<evidence type="ECO:0000256" key="2">
    <source>
        <dbReference type="ARBA" id="ARBA00022448"/>
    </source>
</evidence>
<keyword evidence="9" id="KW-1185">Reference proteome</keyword>
<dbReference type="InterPro" id="IPR059141">
    <property type="entry name" value="Beta-prop_Nup120_160"/>
</dbReference>
<dbReference type="GO" id="GO:0005643">
    <property type="term" value="C:nuclear pore"/>
    <property type="evidence" value="ECO:0007669"/>
    <property type="project" value="TreeGrafter"/>
</dbReference>
<dbReference type="GO" id="GO:0017056">
    <property type="term" value="F:structural constituent of nuclear pore"/>
    <property type="evidence" value="ECO:0007669"/>
    <property type="project" value="TreeGrafter"/>
</dbReference>
<evidence type="ECO:0000259" key="5">
    <source>
        <dbReference type="Pfam" id="PF23345"/>
    </source>
</evidence>
<gene>
    <name evidence="8" type="ORF">JTE90_000131</name>
</gene>
<feature type="domain" description="NUP160 middle TPR" evidence="7">
    <location>
        <begin position="820"/>
        <end position="1085"/>
    </location>
</feature>
<accession>A0AAV6V320</accession>
<dbReference type="InterPro" id="IPR056547">
    <property type="entry name" value="NUP160_helical"/>
</dbReference>
<organism evidence="8 9">
    <name type="scientific">Oedothorax gibbosus</name>
    <dbReference type="NCBI Taxonomy" id="931172"/>
    <lineage>
        <taxon>Eukaryota</taxon>
        <taxon>Metazoa</taxon>
        <taxon>Ecdysozoa</taxon>
        <taxon>Arthropoda</taxon>
        <taxon>Chelicerata</taxon>
        <taxon>Arachnida</taxon>
        <taxon>Araneae</taxon>
        <taxon>Araneomorphae</taxon>
        <taxon>Entelegynae</taxon>
        <taxon>Araneoidea</taxon>
        <taxon>Linyphiidae</taxon>
        <taxon>Erigoninae</taxon>
        <taxon>Oedothorax</taxon>
    </lineage>
</organism>
<comment type="caution">
    <text evidence="8">The sequence shown here is derived from an EMBL/GenBank/DDBJ whole genome shotgun (WGS) entry which is preliminary data.</text>
</comment>
<dbReference type="EMBL" id="JAFNEN010000196">
    <property type="protein sequence ID" value="KAG8190036.1"/>
    <property type="molecule type" value="Genomic_DNA"/>
</dbReference>
<dbReference type="PANTHER" id="PTHR21286:SF0">
    <property type="entry name" value="NUCLEAR PORE COMPLEX PROTEIN NUP160"/>
    <property type="match status" value="1"/>
</dbReference>
<reference evidence="8 9" key="1">
    <citation type="journal article" date="2022" name="Nat. Ecol. Evol.">
        <title>A masculinizing supergene underlies an exaggerated male reproductive morph in a spider.</title>
        <authorList>
            <person name="Hendrickx F."/>
            <person name="De Corte Z."/>
            <person name="Sonet G."/>
            <person name="Van Belleghem S.M."/>
            <person name="Kostlbacher S."/>
            <person name="Vangestel C."/>
        </authorList>
    </citation>
    <scope>NUCLEOTIDE SEQUENCE [LARGE SCALE GENOMIC DNA]</scope>
    <source>
        <strain evidence="8">W744_W776</strain>
    </source>
</reference>
<dbReference type="Pfam" id="PF23347">
    <property type="entry name" value="TPR_Nup160_C"/>
    <property type="match status" value="1"/>
</dbReference>
<dbReference type="Pfam" id="PF11715">
    <property type="entry name" value="Beta-prop_Nup120_160"/>
    <property type="match status" value="1"/>
</dbReference>
<protein>
    <recommendedName>
        <fullName evidence="10">Nuclear pore complex protein Nup160</fullName>
    </recommendedName>
</protein>
<dbReference type="PANTHER" id="PTHR21286">
    <property type="entry name" value="NUCLEAR PORE COMPLEX PROTEIN NUP160"/>
    <property type="match status" value="1"/>
</dbReference>